<organism evidence="3 4">
    <name type="scientific">Ideonella livida</name>
    <dbReference type="NCBI Taxonomy" id="2707176"/>
    <lineage>
        <taxon>Bacteria</taxon>
        <taxon>Pseudomonadati</taxon>
        <taxon>Pseudomonadota</taxon>
        <taxon>Betaproteobacteria</taxon>
        <taxon>Burkholderiales</taxon>
        <taxon>Sphaerotilaceae</taxon>
        <taxon>Ideonella</taxon>
    </lineage>
</organism>
<evidence type="ECO:0000259" key="1">
    <source>
        <dbReference type="Pfam" id="PF09828"/>
    </source>
</evidence>
<evidence type="ECO:0000313" key="3">
    <source>
        <dbReference type="EMBL" id="NDY92026.1"/>
    </source>
</evidence>
<dbReference type="Proteomes" id="UP000484255">
    <property type="component" value="Unassembled WGS sequence"/>
</dbReference>
<dbReference type="EMBL" id="JAAGOH010000014">
    <property type="protein sequence ID" value="NDY92026.1"/>
    <property type="molecule type" value="Genomic_DNA"/>
</dbReference>
<evidence type="ECO:0000313" key="4">
    <source>
        <dbReference type="Proteomes" id="UP000484255"/>
    </source>
</evidence>
<feature type="domain" description="ChrB C-terminal" evidence="1">
    <location>
        <begin position="184"/>
        <end position="310"/>
    </location>
</feature>
<keyword evidence="4" id="KW-1185">Reference proteome</keyword>
<dbReference type="RefSeq" id="WP_163457879.1">
    <property type="nucleotide sequence ID" value="NZ_JAAGOH010000014.1"/>
</dbReference>
<dbReference type="AlphaFoldDB" id="A0A7C9TMY0"/>
<reference evidence="3 4" key="1">
    <citation type="submission" date="2020-02" db="EMBL/GenBank/DDBJ databases">
        <title>Ideonella bacterium strain TBM-1.</title>
        <authorList>
            <person name="Chen W.-M."/>
        </authorList>
    </citation>
    <scope>NUCLEOTIDE SEQUENCE [LARGE SCALE GENOMIC DNA]</scope>
    <source>
        <strain evidence="3 4">TBM-1</strain>
    </source>
</reference>
<comment type="caution">
    <text evidence="3">The sequence shown here is derived from an EMBL/GenBank/DDBJ whole genome shotgun (WGS) entry which is preliminary data.</text>
</comment>
<dbReference type="Pfam" id="PF20229">
    <property type="entry name" value="ChrB_N"/>
    <property type="match status" value="1"/>
</dbReference>
<dbReference type="InterPro" id="IPR018634">
    <property type="entry name" value="ChrB_C"/>
</dbReference>
<proteinExistence type="predicted"/>
<gene>
    <name evidence="3" type="ORF">G3A44_12590</name>
</gene>
<dbReference type="InterPro" id="IPR046858">
    <property type="entry name" value="ChrB_N"/>
</dbReference>
<dbReference type="Pfam" id="PF09828">
    <property type="entry name" value="ChrB_C"/>
    <property type="match status" value="1"/>
</dbReference>
<accession>A0A7C9TMY0</accession>
<feature type="domain" description="ChrB N-terminal" evidence="2">
    <location>
        <begin position="19"/>
        <end position="156"/>
    </location>
</feature>
<sequence length="320" mass="34010">MQTWLVLVTSLPTENATARMRAWRALKACGAAVLRDGVYLLPAQAACREALAPVAADVSAHGGSAWLLEAPTPEGADFTPLFDRTPDWATLQAEWQAELGTVDAAAAATAPGAAALQRQLRKLRRRLQALQAVDFFPGPAQAQALQHWHALEQACARALHPGEPAPADTALQALDRADFQGRTWATRRRPWVDRLASAWLIGRFIDAQPTLLWLAAPQDLPAGALGYDFDGARFSHTAQRVTFEVLVASFGLDHPGLPALCRLVHALDVGGPRPPEATGVERVLAGLRTALSDDNALLAAASPVFDGLLQAGAEAAEDAA</sequence>
<name>A0A7C9TMY0_9BURK</name>
<protein>
    <submittedName>
        <fullName evidence="3">Chromate resistance protein</fullName>
    </submittedName>
</protein>
<evidence type="ECO:0000259" key="2">
    <source>
        <dbReference type="Pfam" id="PF20229"/>
    </source>
</evidence>